<keyword evidence="2" id="KW-1185">Reference proteome</keyword>
<dbReference type="Gene3D" id="2.60.40.2340">
    <property type="match status" value="1"/>
</dbReference>
<protein>
    <recommendedName>
        <fullName evidence="3">DUF5018 domain-containing protein</fullName>
    </recommendedName>
</protein>
<dbReference type="Proteomes" id="UP000295620">
    <property type="component" value="Unassembled WGS sequence"/>
</dbReference>
<evidence type="ECO:0000313" key="2">
    <source>
        <dbReference type="Proteomes" id="UP000295620"/>
    </source>
</evidence>
<accession>A0A4R6STK2</accession>
<dbReference type="RefSeq" id="WP_133576646.1">
    <property type="nucleotide sequence ID" value="NZ_SNYC01000005.1"/>
</dbReference>
<dbReference type="PROSITE" id="PS51257">
    <property type="entry name" value="PROKAR_LIPOPROTEIN"/>
    <property type="match status" value="1"/>
</dbReference>
<reference evidence="1 2" key="1">
    <citation type="submission" date="2019-03" db="EMBL/GenBank/DDBJ databases">
        <title>Genomic Encyclopedia of Archaeal and Bacterial Type Strains, Phase II (KMG-II): from individual species to whole genera.</title>
        <authorList>
            <person name="Goeker M."/>
        </authorList>
    </citation>
    <scope>NUCLEOTIDE SEQUENCE [LARGE SCALE GENOMIC DNA]</scope>
    <source>
        <strain evidence="1 2">DSM 19035</strain>
    </source>
</reference>
<evidence type="ECO:0000313" key="1">
    <source>
        <dbReference type="EMBL" id="TDQ08253.1"/>
    </source>
</evidence>
<gene>
    <name evidence="1" type="ORF">ATK78_2761</name>
</gene>
<organism evidence="1 2">
    <name type="scientific">Pedobacter metabolipauper</name>
    <dbReference type="NCBI Taxonomy" id="425513"/>
    <lineage>
        <taxon>Bacteria</taxon>
        <taxon>Pseudomonadati</taxon>
        <taxon>Bacteroidota</taxon>
        <taxon>Sphingobacteriia</taxon>
        <taxon>Sphingobacteriales</taxon>
        <taxon>Sphingobacteriaceae</taxon>
        <taxon>Pedobacter</taxon>
    </lineage>
</organism>
<name>A0A4R6STK2_9SPHI</name>
<dbReference type="EMBL" id="SNYC01000005">
    <property type="protein sequence ID" value="TDQ08253.1"/>
    <property type="molecule type" value="Genomic_DNA"/>
</dbReference>
<sequence length="346" mass="37906">MMYKIYNLLLFVLFIGGLGLQSCSKTEYDYQKRPYNSIKQFTILGSAGDSTKCLISGDSITVYWNPDVAMPATVAPVIVVDGKATISPASGASVPFTKSTVYTVTAEDGSVKTYRLNPVTKTPIPAISSVSGPITWLNGTQLSIFGEYFLGSTTPDQVIAYMQRVSDGVEIPLTLVSNRTTNYSLLANLPAFSVEQDTGMHKVFVKTGTRVAKSVNVKFLTPFISNANPVSSLVEDGQAVHSGDKITINYSFSDSYGGKIASYYHARNIDYVLIYFSPSFEILTIRDGIVKGDNKVEVTLPNIDKYIGQTVNQYRFIYKSVPVESATLSSYYMRGFLSKTTPVQAR</sequence>
<dbReference type="OrthoDB" id="677497at2"/>
<comment type="caution">
    <text evidence="1">The sequence shown here is derived from an EMBL/GenBank/DDBJ whole genome shotgun (WGS) entry which is preliminary data.</text>
</comment>
<proteinExistence type="predicted"/>
<evidence type="ECO:0008006" key="3">
    <source>
        <dbReference type="Google" id="ProtNLM"/>
    </source>
</evidence>
<dbReference type="AlphaFoldDB" id="A0A4R6STK2"/>